<dbReference type="OrthoDB" id="10261027at2759"/>
<evidence type="ECO:0000313" key="2">
    <source>
        <dbReference type="EMBL" id="RIB15505.1"/>
    </source>
</evidence>
<dbReference type="Gene3D" id="1.25.40.10">
    <property type="entry name" value="Tetratricopeptide repeat domain"/>
    <property type="match status" value="1"/>
</dbReference>
<reference evidence="2 3" key="1">
    <citation type="submission" date="2018-06" db="EMBL/GenBank/DDBJ databases">
        <title>Comparative genomics reveals the genomic features of Rhizophagus irregularis, R. cerebriforme, R. diaphanum and Gigaspora rosea, and their symbiotic lifestyle signature.</title>
        <authorList>
            <person name="Morin E."/>
            <person name="San Clemente H."/>
            <person name="Chen E.C.H."/>
            <person name="De La Providencia I."/>
            <person name="Hainaut M."/>
            <person name="Kuo A."/>
            <person name="Kohler A."/>
            <person name="Murat C."/>
            <person name="Tang N."/>
            <person name="Roy S."/>
            <person name="Loubradou J."/>
            <person name="Henrissat B."/>
            <person name="Grigoriev I.V."/>
            <person name="Corradi N."/>
            <person name="Roux C."/>
            <person name="Martin F.M."/>
        </authorList>
    </citation>
    <scope>NUCLEOTIDE SEQUENCE [LARGE SCALE GENOMIC DNA]</scope>
    <source>
        <strain evidence="2 3">DAOM 194757</strain>
    </source>
</reference>
<feature type="compositionally biased region" description="Polar residues" evidence="1">
    <location>
        <begin position="193"/>
        <end position="204"/>
    </location>
</feature>
<dbReference type="InterPro" id="IPR011990">
    <property type="entry name" value="TPR-like_helical_dom_sf"/>
</dbReference>
<organism evidence="2 3">
    <name type="scientific">Gigaspora rosea</name>
    <dbReference type="NCBI Taxonomy" id="44941"/>
    <lineage>
        <taxon>Eukaryota</taxon>
        <taxon>Fungi</taxon>
        <taxon>Fungi incertae sedis</taxon>
        <taxon>Mucoromycota</taxon>
        <taxon>Glomeromycotina</taxon>
        <taxon>Glomeromycetes</taxon>
        <taxon>Diversisporales</taxon>
        <taxon>Gigasporaceae</taxon>
        <taxon>Gigaspora</taxon>
    </lineage>
</organism>
<sequence>MNKQSENNYLKSEEWINNTFERYHIRYISSSTFERLKIDGVISQDFISDLKQYQKVELHENILKFIAIIMQSINEVIFIHEYALNGTLNQDLHQNFSKIIVLKISGRMNAKAQYYVEYKYNYMKSAEGGNGLGQSSLGNCYRFGIGTYRDERKEIVMNNIILECYRYCMGTSIDENKPFEWFLKSAEGRNKSTEGGNSSGQNDVNLPRTETSDEGKALE</sequence>
<gene>
    <name evidence="2" type="ORF">C2G38_2192226</name>
</gene>
<evidence type="ECO:0000256" key="1">
    <source>
        <dbReference type="SAM" id="MobiDB-lite"/>
    </source>
</evidence>
<accession>A0A397UZD3</accession>
<comment type="caution">
    <text evidence="2">The sequence shown here is derived from an EMBL/GenBank/DDBJ whole genome shotgun (WGS) entry which is preliminary data.</text>
</comment>
<dbReference type="SUPFAM" id="SSF81901">
    <property type="entry name" value="HCP-like"/>
    <property type="match status" value="1"/>
</dbReference>
<evidence type="ECO:0000313" key="3">
    <source>
        <dbReference type="Proteomes" id="UP000266673"/>
    </source>
</evidence>
<feature type="region of interest" description="Disordered" evidence="1">
    <location>
        <begin position="190"/>
        <end position="219"/>
    </location>
</feature>
<proteinExistence type="predicted"/>
<name>A0A397UZD3_9GLOM</name>
<dbReference type="EMBL" id="QKWP01000739">
    <property type="protein sequence ID" value="RIB15505.1"/>
    <property type="molecule type" value="Genomic_DNA"/>
</dbReference>
<protein>
    <submittedName>
        <fullName evidence="2">Uncharacterized protein</fullName>
    </submittedName>
</protein>
<feature type="compositionally biased region" description="Basic and acidic residues" evidence="1">
    <location>
        <begin position="210"/>
        <end position="219"/>
    </location>
</feature>
<dbReference type="Proteomes" id="UP000266673">
    <property type="component" value="Unassembled WGS sequence"/>
</dbReference>
<dbReference type="AlphaFoldDB" id="A0A397UZD3"/>
<keyword evidence="3" id="KW-1185">Reference proteome</keyword>
<dbReference type="STRING" id="44941.A0A397UZD3"/>